<dbReference type="EMBL" id="LGFD01000025">
    <property type="protein sequence ID" value="KUK17395.1"/>
    <property type="molecule type" value="Genomic_DNA"/>
</dbReference>
<dbReference type="Gene3D" id="1.25.40.10">
    <property type="entry name" value="Tetratricopeptide repeat domain"/>
    <property type="match status" value="1"/>
</dbReference>
<name>A0A124FF94_9EURY</name>
<dbReference type="GeneID" id="8096179"/>
<accession>A0A124FF94</accession>
<comment type="caution">
    <text evidence="1">The sequence shown here is derived from an EMBL/GenBank/DDBJ whole genome shotgun (WGS) entry which is preliminary data.</text>
</comment>
<dbReference type="InterPro" id="IPR011990">
    <property type="entry name" value="TPR-like_helical_dom_sf"/>
</dbReference>
<sequence>MVEIEDLIYLARNKRYEEALELVHQLEGNLEKALTLGAMAKEVFHIDETIAYSLLEDAEYFSEKIKNKKEKAIALANVASVYVLMRDVDYGMALFEKALKETEKIKNAKEKIKPLIEIAYYMGISGLVEFSFDLFEKIFDIIINLKVNYVKKTEYLLDLGDMMEKVGDELVSPEALTFYKRAHDLFEKLHVPAKVATLEKKIDLAKTLNTVGIPEIRNAVKEGKYIYATKLLIRSFDEEKMIIGLLEIALWMKKNATLGYNQIVNTALKYLKNIQLSPDSIEYVIRLLIELERFKTALALSMKIEDVYLRSEFMGEIAIGMIKSGEIDGAMKLAERIPDEHVRLSTLIELRKIVKY</sequence>
<protein>
    <submittedName>
        <fullName evidence="1">TRP-repeat-containing protein</fullName>
    </submittedName>
</protein>
<organism evidence="1 2">
    <name type="scientific">Thermococcus sibiricus</name>
    <dbReference type="NCBI Taxonomy" id="172049"/>
    <lineage>
        <taxon>Archaea</taxon>
        <taxon>Methanobacteriati</taxon>
        <taxon>Methanobacteriota</taxon>
        <taxon>Thermococci</taxon>
        <taxon>Thermococcales</taxon>
        <taxon>Thermococcaceae</taxon>
        <taxon>Thermococcus</taxon>
    </lineage>
</organism>
<dbReference type="SUPFAM" id="SSF48452">
    <property type="entry name" value="TPR-like"/>
    <property type="match status" value="1"/>
</dbReference>
<dbReference type="OMA" id="LEVALWM"/>
<proteinExistence type="predicted"/>
<evidence type="ECO:0000313" key="1">
    <source>
        <dbReference type="EMBL" id="KUK17395.1"/>
    </source>
</evidence>
<dbReference type="AlphaFoldDB" id="A0A124FF94"/>
<evidence type="ECO:0000313" key="2">
    <source>
        <dbReference type="Proteomes" id="UP000053911"/>
    </source>
</evidence>
<dbReference type="Proteomes" id="UP000053911">
    <property type="component" value="Unassembled WGS sequence"/>
</dbReference>
<reference evidence="2" key="1">
    <citation type="journal article" date="2015" name="MBio">
        <title>Genome-Resolved Metagenomic Analysis Reveals Roles for Candidate Phyla and Other Microbial Community Members in Biogeochemical Transformations in Oil Reservoirs.</title>
        <authorList>
            <person name="Hu P."/>
            <person name="Tom L."/>
            <person name="Singh A."/>
            <person name="Thomas B.C."/>
            <person name="Baker B.J."/>
            <person name="Piceno Y.M."/>
            <person name="Andersen G.L."/>
            <person name="Banfield J.F."/>
        </authorList>
    </citation>
    <scope>NUCLEOTIDE SEQUENCE [LARGE SCALE GENOMIC DNA]</scope>
</reference>
<dbReference type="RefSeq" id="WP_015849454.1">
    <property type="nucleotide sequence ID" value="NZ_LGFD01000025.1"/>
</dbReference>
<dbReference type="PATRIC" id="fig|172049.5.peg.170"/>
<gene>
    <name evidence="1" type="ORF">XD54_1332</name>
</gene>